<dbReference type="InterPro" id="IPR018289">
    <property type="entry name" value="MULE_transposase_dom"/>
</dbReference>
<dbReference type="HOGENOM" id="CLU_006767_3_1_1"/>
<reference evidence="4" key="1">
    <citation type="journal article" date="2012" name="Nat. Biotechnol.">
        <title>Reference genome sequence of the model plant Setaria.</title>
        <authorList>
            <person name="Bennetzen J.L."/>
            <person name="Schmutz J."/>
            <person name="Wang H."/>
            <person name="Percifield R."/>
            <person name="Hawkins J."/>
            <person name="Pontaroli A.C."/>
            <person name="Estep M."/>
            <person name="Feng L."/>
            <person name="Vaughn J.N."/>
            <person name="Grimwood J."/>
            <person name="Jenkins J."/>
            <person name="Barry K."/>
            <person name="Lindquist E."/>
            <person name="Hellsten U."/>
            <person name="Deshpande S."/>
            <person name="Wang X."/>
            <person name="Wu X."/>
            <person name="Mitros T."/>
            <person name="Triplett J."/>
            <person name="Yang X."/>
            <person name="Ye C.Y."/>
            <person name="Mauro-Herrera M."/>
            <person name="Wang L."/>
            <person name="Li P."/>
            <person name="Sharma M."/>
            <person name="Sharma R."/>
            <person name="Ronald P.C."/>
            <person name="Panaud O."/>
            <person name="Kellogg E.A."/>
            <person name="Brutnell T.P."/>
            <person name="Doust A.N."/>
            <person name="Tuskan G.A."/>
            <person name="Rokhsar D."/>
            <person name="Devos K.M."/>
        </authorList>
    </citation>
    <scope>NUCLEOTIDE SEQUENCE [LARGE SCALE GENOMIC DNA]</scope>
    <source>
        <strain evidence="4">cv. Yugu1</strain>
    </source>
</reference>
<dbReference type="Proteomes" id="UP000004995">
    <property type="component" value="Unassembled WGS sequence"/>
</dbReference>
<reference evidence="3" key="2">
    <citation type="submission" date="2018-08" db="UniProtKB">
        <authorList>
            <consortium name="EnsemblPlants"/>
        </authorList>
    </citation>
    <scope>IDENTIFICATION</scope>
    <source>
        <strain evidence="3">Yugu1</strain>
    </source>
</reference>
<dbReference type="Pfam" id="PF10536">
    <property type="entry name" value="PMD"/>
    <property type="match status" value="1"/>
</dbReference>
<dbReference type="PANTHER" id="PTHR31973">
    <property type="entry name" value="POLYPROTEIN, PUTATIVE-RELATED"/>
    <property type="match status" value="1"/>
</dbReference>
<dbReference type="InterPro" id="IPR019557">
    <property type="entry name" value="AminoTfrase-like_pln_mobile"/>
</dbReference>
<dbReference type="InParanoid" id="K3YYR9"/>
<evidence type="ECO:0000259" key="2">
    <source>
        <dbReference type="Pfam" id="PF10551"/>
    </source>
</evidence>
<dbReference type="eggNOG" id="ENOG502QSE3">
    <property type="taxonomic scope" value="Eukaryota"/>
</dbReference>
<dbReference type="PANTHER" id="PTHR31973:SF184">
    <property type="entry name" value="OS02G0685500 PROTEIN"/>
    <property type="match status" value="1"/>
</dbReference>
<dbReference type="Pfam" id="PF10551">
    <property type="entry name" value="MULE"/>
    <property type="match status" value="1"/>
</dbReference>
<dbReference type="AlphaFoldDB" id="K3YYR9"/>
<name>K3YYR9_SETIT</name>
<protein>
    <recommendedName>
        <fullName evidence="5">MULE transposase domain-containing protein</fullName>
    </recommendedName>
</protein>
<keyword evidence="4" id="KW-1185">Reference proteome</keyword>
<accession>K3YYR9</accession>
<dbReference type="EMBL" id="AGNK02000238">
    <property type="status" value="NOT_ANNOTATED_CDS"/>
    <property type="molecule type" value="Genomic_DNA"/>
</dbReference>
<proteinExistence type="predicted"/>
<evidence type="ECO:0000313" key="3">
    <source>
        <dbReference type="EnsemblPlants" id="KQL29416"/>
    </source>
</evidence>
<evidence type="ECO:0000313" key="4">
    <source>
        <dbReference type="Proteomes" id="UP000004995"/>
    </source>
</evidence>
<evidence type="ECO:0008006" key="5">
    <source>
        <dbReference type="Google" id="ProtNLM"/>
    </source>
</evidence>
<organism evidence="3 4">
    <name type="scientific">Setaria italica</name>
    <name type="common">Foxtail millet</name>
    <name type="synonym">Panicum italicum</name>
    <dbReference type="NCBI Taxonomy" id="4555"/>
    <lineage>
        <taxon>Eukaryota</taxon>
        <taxon>Viridiplantae</taxon>
        <taxon>Streptophyta</taxon>
        <taxon>Embryophyta</taxon>
        <taxon>Tracheophyta</taxon>
        <taxon>Spermatophyta</taxon>
        <taxon>Magnoliopsida</taxon>
        <taxon>Liliopsida</taxon>
        <taxon>Poales</taxon>
        <taxon>Poaceae</taxon>
        <taxon>PACMAD clade</taxon>
        <taxon>Panicoideae</taxon>
        <taxon>Panicodae</taxon>
        <taxon>Paniceae</taxon>
        <taxon>Cenchrinae</taxon>
        <taxon>Setaria</taxon>
    </lineage>
</organism>
<feature type="domain" description="Aminotransferase-like plant mobile" evidence="1">
    <location>
        <begin position="657"/>
        <end position="694"/>
    </location>
</feature>
<evidence type="ECO:0000259" key="1">
    <source>
        <dbReference type="Pfam" id="PF10536"/>
    </source>
</evidence>
<dbReference type="Gramene" id="KQL29416">
    <property type="protein sequence ID" value="KQL29416"/>
    <property type="gene ID" value="SETIT_019425mg"/>
</dbReference>
<dbReference type="EnsemblPlants" id="KQL29416">
    <property type="protein sequence ID" value="KQL29416"/>
    <property type="gene ID" value="SETIT_019425mg"/>
</dbReference>
<feature type="domain" description="MULE transposase" evidence="2">
    <location>
        <begin position="336"/>
        <end position="416"/>
    </location>
</feature>
<sequence length="701" mass="80403">MNEVVEFFDGPPTFTDLVDRTMRKYGCRVDEMTLRGHFDRGKARTHYYYKDVVHEENVVGLEVVVEIVHMPGPNIVLRDEESEILQHVLSETKSAFDLAIANDDFPNDTFERDEANIDDDVISMGSEDSEFEDDGVEECDVELPFVPNDKDISMVHKDICESSMVNSEGIPFSESPVIKKGMKFKSLEELKFFLADYGVRLDRPFSAVHSNKNLRYNCTAKYLGRRILGIICKNSETLVSSLMESIFTFSGYRVKYSKAWRVKQHAVALLWGDWKESYGMVPRVLTAMAYYNPWVKWFTDSCGMMHPDNGVLKHVLQRVFWCFPQSSVAFQHCHPVILVDGTFLTGEYKGTLLMAVGVDPEQQLVPLAFALAESENNESWSWFMKLVWQHVLGPSRQVCMISDRHHGLRNCANDHMDGFLPLKNDRMIGKLKTLCKVHTKIEFNEKLEDLVKDLNNDATKWLKGEMEDKDKWAQAFDEGGMCWGIMTMNYSESLNVVFKGIQSRPVSGIIEYSFEKCNAYFVDRWQKARAMLDEGHRTGKVADEFISKAELRSVHHLPEPYGLERMRLRGDMDVSQGRLSADYGTSDFDVDKSENRCSKCHKIIKNRRNRKSKATKSRANNNRPRSSNMRVGALLVFCMVIIIAFIERFDAITIIWLLTSMVDRWCPETHTFHLSFGKITITMQDVAMILGLPVAEQLGLT</sequence>